<evidence type="ECO:0000256" key="4">
    <source>
        <dbReference type="ARBA" id="ARBA00022729"/>
    </source>
</evidence>
<keyword evidence="13" id="KW-1185">Reference proteome</keyword>
<dbReference type="InterPro" id="IPR053938">
    <property type="entry name" value="PTM1-like_N"/>
</dbReference>
<dbReference type="GO" id="GO:0005829">
    <property type="term" value="C:cytosol"/>
    <property type="evidence" value="ECO:0007669"/>
    <property type="project" value="GOC"/>
</dbReference>
<evidence type="ECO:0000256" key="5">
    <source>
        <dbReference type="ARBA" id="ARBA00022989"/>
    </source>
</evidence>
<feature type="compositionally biased region" description="Basic and acidic residues" evidence="7">
    <location>
        <begin position="552"/>
        <end position="566"/>
    </location>
</feature>
<feature type="chain" id="PRO_5019361783" evidence="9">
    <location>
        <begin position="30"/>
        <end position="566"/>
    </location>
</feature>
<comment type="subcellular location">
    <subcellularLocation>
        <location evidence="1">Membrane</location>
        <topology evidence="1">Multi-pass membrane protein</topology>
    </subcellularLocation>
</comment>
<keyword evidence="6 8" id="KW-0472">Membrane</keyword>
<feature type="region of interest" description="Disordered" evidence="7">
    <location>
        <begin position="129"/>
        <end position="150"/>
    </location>
</feature>
<evidence type="ECO:0000256" key="2">
    <source>
        <dbReference type="ARBA" id="ARBA00007883"/>
    </source>
</evidence>
<evidence type="ECO:0000256" key="3">
    <source>
        <dbReference type="ARBA" id="ARBA00022692"/>
    </source>
</evidence>
<keyword evidence="5 8" id="KW-1133">Transmembrane helix</keyword>
<gene>
    <name evidence="12" type="ORF">CVT25_005781</name>
</gene>
<dbReference type="GO" id="GO:0016020">
    <property type="term" value="C:membrane"/>
    <property type="evidence" value="ECO:0007669"/>
    <property type="project" value="UniProtKB-SubCell"/>
</dbReference>
<accession>A0A409VLP6</accession>
<evidence type="ECO:0000259" key="10">
    <source>
        <dbReference type="Pfam" id="PF06814"/>
    </source>
</evidence>
<dbReference type="EMBL" id="NHYD01003976">
    <property type="protein sequence ID" value="PPQ67180.1"/>
    <property type="molecule type" value="Genomic_DNA"/>
</dbReference>
<evidence type="ECO:0000256" key="6">
    <source>
        <dbReference type="ARBA" id="ARBA00023136"/>
    </source>
</evidence>
<feature type="transmembrane region" description="Helical" evidence="8">
    <location>
        <begin position="336"/>
        <end position="353"/>
    </location>
</feature>
<evidence type="ECO:0000256" key="8">
    <source>
        <dbReference type="SAM" id="Phobius"/>
    </source>
</evidence>
<feature type="domain" description="PTM1-like N-terminal" evidence="11">
    <location>
        <begin position="42"/>
        <end position="110"/>
    </location>
</feature>
<dbReference type="PANTHER" id="PTHR21229:SF1">
    <property type="entry name" value="GH17801P"/>
    <property type="match status" value="1"/>
</dbReference>
<feature type="transmembrane region" description="Helical" evidence="8">
    <location>
        <begin position="365"/>
        <end position="388"/>
    </location>
</feature>
<feature type="signal peptide" evidence="9">
    <location>
        <begin position="1"/>
        <end position="29"/>
    </location>
</feature>
<dbReference type="AlphaFoldDB" id="A0A409VLP6"/>
<dbReference type="Pfam" id="PF21902">
    <property type="entry name" value="PTM1-like_N"/>
    <property type="match status" value="1"/>
</dbReference>
<dbReference type="InterPro" id="IPR053937">
    <property type="entry name" value="GOST_TM"/>
</dbReference>
<comment type="similarity">
    <text evidence="2">Belongs to the LU7TM family.</text>
</comment>
<evidence type="ECO:0000256" key="9">
    <source>
        <dbReference type="SAM" id="SignalP"/>
    </source>
</evidence>
<dbReference type="PANTHER" id="PTHR21229">
    <property type="entry name" value="LUNG SEVEN TRANSMEMBRANE RECEPTOR"/>
    <property type="match status" value="1"/>
</dbReference>
<evidence type="ECO:0000259" key="11">
    <source>
        <dbReference type="Pfam" id="PF21902"/>
    </source>
</evidence>
<feature type="transmembrane region" description="Helical" evidence="8">
    <location>
        <begin position="307"/>
        <end position="324"/>
    </location>
</feature>
<dbReference type="GO" id="GO:0042147">
    <property type="term" value="P:retrograde transport, endosome to Golgi"/>
    <property type="evidence" value="ECO:0007669"/>
    <property type="project" value="TreeGrafter"/>
</dbReference>
<protein>
    <submittedName>
        <fullName evidence="12">Uncharacterized protein</fullName>
    </submittedName>
</protein>
<dbReference type="Proteomes" id="UP000283269">
    <property type="component" value="Unassembled WGS sequence"/>
</dbReference>
<comment type="caution">
    <text evidence="12">The sequence shown here is derived from an EMBL/GenBank/DDBJ whole genome shotgun (WGS) entry which is preliminary data.</text>
</comment>
<dbReference type="Pfam" id="PF06814">
    <property type="entry name" value="GOST_TM"/>
    <property type="match status" value="1"/>
</dbReference>
<evidence type="ECO:0000313" key="13">
    <source>
        <dbReference type="Proteomes" id="UP000283269"/>
    </source>
</evidence>
<evidence type="ECO:0000256" key="1">
    <source>
        <dbReference type="ARBA" id="ARBA00004141"/>
    </source>
</evidence>
<dbReference type="InParanoid" id="A0A409VLP6"/>
<keyword evidence="4 9" id="KW-0732">Signal</keyword>
<reference evidence="12 13" key="1">
    <citation type="journal article" date="2018" name="Evol. Lett.">
        <title>Horizontal gene cluster transfer increased hallucinogenic mushroom diversity.</title>
        <authorList>
            <person name="Reynolds H.T."/>
            <person name="Vijayakumar V."/>
            <person name="Gluck-Thaler E."/>
            <person name="Korotkin H.B."/>
            <person name="Matheny P.B."/>
            <person name="Slot J.C."/>
        </authorList>
    </citation>
    <scope>NUCLEOTIDE SEQUENCE [LARGE SCALE GENOMIC DNA]</scope>
    <source>
        <strain evidence="12 13">2631</strain>
    </source>
</reference>
<dbReference type="STRING" id="93625.A0A409VLP6"/>
<dbReference type="OrthoDB" id="19932at2759"/>
<organism evidence="12 13">
    <name type="scientific">Psilocybe cyanescens</name>
    <dbReference type="NCBI Taxonomy" id="93625"/>
    <lineage>
        <taxon>Eukaryota</taxon>
        <taxon>Fungi</taxon>
        <taxon>Dikarya</taxon>
        <taxon>Basidiomycota</taxon>
        <taxon>Agaricomycotina</taxon>
        <taxon>Agaricomycetes</taxon>
        <taxon>Agaricomycetidae</taxon>
        <taxon>Agaricales</taxon>
        <taxon>Agaricineae</taxon>
        <taxon>Strophariaceae</taxon>
        <taxon>Psilocybe</taxon>
    </lineage>
</organism>
<name>A0A409VLP6_PSICY</name>
<sequence>MALQRRPIFWPLALLISSILSTLIPLATAYTVPIVDTVTFDSSSQGDLAMIIYEWADVKYLGKETAADTDDDLPQKTYVCTTSAVSAGYCTRAQLGRFILDLPASKSVNSTSFWSARVELPANRTVTPKSSGFWDNPEGNPTPPASPYASPWRRDVGDYAQLITRWPVTPTGPDNLLAYDGPIHYPVEKTGFYCVAAIPVTAQGSTRRAETDVPYHPSYKGTVLFKNTFNGELPATDYPKVIFYFVMFIIYSSFALLWGWFCYRHIHELLPIQYYLSGLVGLLVIEMSTASTVFLIVVAILDAGRNSMSFFMLLVVSLGLSVVRESLGRTMLKCQALAVAHFIFGILYAIGIVELELESTSALMLLMFIIPLAFTLSAFLLWIMYSLNATIAHLRARKQRYKLAMFQKLYYILLFTVFIIAIFFVVSSMSFSGRLAEDYSAKSWRVPKTTEDKLFLFVDTVWFLIQFLFSTLAMSDEIAQDEEDAEDYDLEAIQNRGQMRDEDDDEDAATLVGGRPGNPNVALTEDNVVFEIGDEDEDEDDAKKRKVARLSGENRRGSGEHEGLMR</sequence>
<evidence type="ECO:0000313" key="12">
    <source>
        <dbReference type="EMBL" id="PPQ67180.1"/>
    </source>
</evidence>
<dbReference type="InterPro" id="IPR009637">
    <property type="entry name" value="GPR107/GPR108-like"/>
</dbReference>
<evidence type="ECO:0000256" key="7">
    <source>
        <dbReference type="SAM" id="MobiDB-lite"/>
    </source>
</evidence>
<feature type="domain" description="GOST seven transmembrane" evidence="10">
    <location>
        <begin position="239"/>
        <end position="447"/>
    </location>
</feature>
<dbReference type="FunCoup" id="A0A409VLP6">
    <property type="interactions" value="394"/>
</dbReference>
<keyword evidence="3 8" id="KW-0812">Transmembrane</keyword>
<feature type="region of interest" description="Disordered" evidence="7">
    <location>
        <begin position="495"/>
        <end position="566"/>
    </location>
</feature>
<proteinExistence type="inferred from homology"/>
<feature type="transmembrane region" description="Helical" evidence="8">
    <location>
        <begin position="275"/>
        <end position="301"/>
    </location>
</feature>
<feature type="transmembrane region" description="Helical" evidence="8">
    <location>
        <begin position="409"/>
        <end position="434"/>
    </location>
</feature>
<feature type="transmembrane region" description="Helical" evidence="8">
    <location>
        <begin position="241"/>
        <end position="263"/>
    </location>
</feature>
<dbReference type="GO" id="GO:0005794">
    <property type="term" value="C:Golgi apparatus"/>
    <property type="evidence" value="ECO:0007669"/>
    <property type="project" value="TreeGrafter"/>
</dbReference>